<evidence type="ECO:0000256" key="7">
    <source>
        <dbReference type="ARBA" id="ARBA00023224"/>
    </source>
</evidence>
<keyword evidence="11" id="KW-1185">Reference proteome</keyword>
<dbReference type="SMART" id="SM01381">
    <property type="entry name" value="7TM_GPCR_Srsx"/>
    <property type="match status" value="1"/>
</dbReference>
<evidence type="ECO:0000256" key="6">
    <source>
        <dbReference type="ARBA" id="ARBA00023170"/>
    </source>
</evidence>
<evidence type="ECO:0000256" key="2">
    <source>
        <dbReference type="ARBA" id="ARBA00022692"/>
    </source>
</evidence>
<organism evidence="10 11">
    <name type="scientific">Pocillopora damicornis</name>
    <name type="common">Cauliflower coral</name>
    <name type="synonym">Millepora damicornis</name>
    <dbReference type="NCBI Taxonomy" id="46731"/>
    <lineage>
        <taxon>Eukaryota</taxon>
        <taxon>Metazoa</taxon>
        <taxon>Cnidaria</taxon>
        <taxon>Anthozoa</taxon>
        <taxon>Hexacorallia</taxon>
        <taxon>Scleractinia</taxon>
        <taxon>Astrocoeniina</taxon>
        <taxon>Pocilloporidae</taxon>
        <taxon>Pocillopora</taxon>
    </lineage>
</organism>
<dbReference type="PANTHER" id="PTHR45695:SF9">
    <property type="entry name" value="LEUCOKININ RECEPTOR"/>
    <property type="match status" value="1"/>
</dbReference>
<proteinExistence type="predicted"/>
<feature type="transmembrane region" description="Helical" evidence="8">
    <location>
        <begin position="171"/>
        <end position="190"/>
    </location>
</feature>
<feature type="transmembrane region" description="Helical" evidence="8">
    <location>
        <begin position="54"/>
        <end position="74"/>
    </location>
</feature>
<keyword evidence="7" id="KW-0807">Transducer</keyword>
<evidence type="ECO:0000256" key="5">
    <source>
        <dbReference type="ARBA" id="ARBA00023136"/>
    </source>
</evidence>
<evidence type="ECO:0000256" key="1">
    <source>
        <dbReference type="ARBA" id="ARBA00004141"/>
    </source>
</evidence>
<feature type="transmembrane region" description="Helical" evidence="8">
    <location>
        <begin position="86"/>
        <end position="111"/>
    </location>
</feature>
<feature type="transmembrane region" description="Helical" evidence="8">
    <location>
        <begin position="131"/>
        <end position="159"/>
    </location>
</feature>
<evidence type="ECO:0000313" key="10">
    <source>
        <dbReference type="EMBL" id="RMX55905.1"/>
    </source>
</evidence>
<protein>
    <recommendedName>
        <fullName evidence="9">G-protein coupled receptors family 1 profile domain-containing protein</fullName>
    </recommendedName>
</protein>
<dbReference type="GO" id="GO:0004930">
    <property type="term" value="F:G protein-coupled receptor activity"/>
    <property type="evidence" value="ECO:0007669"/>
    <property type="project" value="UniProtKB-KW"/>
</dbReference>
<dbReference type="Pfam" id="PF00001">
    <property type="entry name" value="7tm_1"/>
    <property type="match status" value="1"/>
</dbReference>
<feature type="domain" description="G-protein coupled receptors family 1 profile" evidence="9">
    <location>
        <begin position="66"/>
        <end position="323"/>
    </location>
</feature>
<comment type="caution">
    <text evidence="10">The sequence shown here is derived from an EMBL/GenBank/DDBJ whole genome shotgun (WGS) entry which is preliminary data.</text>
</comment>
<dbReference type="InterPro" id="IPR000276">
    <property type="entry name" value="GPCR_Rhodpsn"/>
</dbReference>
<dbReference type="OrthoDB" id="9445642at2759"/>
<evidence type="ECO:0000256" key="3">
    <source>
        <dbReference type="ARBA" id="ARBA00022989"/>
    </source>
</evidence>
<keyword evidence="4" id="KW-0297">G-protein coupled receptor</keyword>
<keyword evidence="6" id="KW-0675">Receptor</keyword>
<dbReference type="GO" id="GO:0005886">
    <property type="term" value="C:plasma membrane"/>
    <property type="evidence" value="ECO:0007669"/>
    <property type="project" value="TreeGrafter"/>
</dbReference>
<dbReference type="InterPro" id="IPR017452">
    <property type="entry name" value="GPCR_Rhodpsn_7TM"/>
</dbReference>
<accession>A0A3M6UQI9</accession>
<dbReference type="PROSITE" id="PS50262">
    <property type="entry name" value="G_PROTEIN_RECEP_F1_2"/>
    <property type="match status" value="1"/>
</dbReference>
<feature type="transmembrane region" description="Helical" evidence="8">
    <location>
        <begin position="303"/>
        <end position="330"/>
    </location>
</feature>
<dbReference type="STRING" id="46731.A0A3M6UQI9"/>
<evidence type="ECO:0000259" key="9">
    <source>
        <dbReference type="PROSITE" id="PS50262"/>
    </source>
</evidence>
<reference evidence="10 11" key="1">
    <citation type="journal article" date="2018" name="Sci. Rep.">
        <title>Comparative analysis of the Pocillopora damicornis genome highlights role of immune system in coral evolution.</title>
        <authorList>
            <person name="Cunning R."/>
            <person name="Bay R.A."/>
            <person name="Gillette P."/>
            <person name="Baker A.C."/>
            <person name="Traylor-Knowles N."/>
        </authorList>
    </citation>
    <scope>NUCLEOTIDE SEQUENCE [LARGE SCALE GENOMIC DNA]</scope>
    <source>
        <strain evidence="10">RSMAS</strain>
        <tissue evidence="10">Whole animal</tissue>
    </source>
</reference>
<dbReference type="AlphaFoldDB" id="A0A3M6UQI9"/>
<dbReference type="Proteomes" id="UP000275408">
    <property type="component" value="Unassembled WGS sequence"/>
</dbReference>
<dbReference type="PRINTS" id="PR00237">
    <property type="entry name" value="GPCRRHODOPSN"/>
</dbReference>
<keyword evidence="2 8" id="KW-0812">Transmembrane</keyword>
<dbReference type="SUPFAM" id="SSF81321">
    <property type="entry name" value="Family A G protein-coupled receptor-like"/>
    <property type="match status" value="1"/>
</dbReference>
<keyword evidence="5 8" id="KW-0472">Membrane</keyword>
<feature type="transmembrane region" description="Helical" evidence="8">
    <location>
        <begin position="215"/>
        <end position="239"/>
    </location>
</feature>
<gene>
    <name evidence="10" type="ORF">pdam_00006261</name>
</gene>
<dbReference type="PANTHER" id="PTHR45695">
    <property type="entry name" value="LEUCOKININ RECEPTOR-RELATED"/>
    <property type="match status" value="1"/>
</dbReference>
<evidence type="ECO:0000256" key="8">
    <source>
        <dbReference type="SAM" id="Phobius"/>
    </source>
</evidence>
<evidence type="ECO:0000313" key="11">
    <source>
        <dbReference type="Proteomes" id="UP000275408"/>
    </source>
</evidence>
<dbReference type="CDD" id="cd00637">
    <property type="entry name" value="7tm_classA_rhodopsin-like"/>
    <property type="match status" value="1"/>
</dbReference>
<feature type="transmembrane region" description="Helical" evidence="8">
    <location>
        <begin position="270"/>
        <end position="291"/>
    </location>
</feature>
<name>A0A3M6UQI9_POCDA</name>
<dbReference type="Gene3D" id="1.20.1070.10">
    <property type="entry name" value="Rhodopsin 7-helix transmembrane proteins"/>
    <property type="match status" value="1"/>
</dbReference>
<sequence>MSSDGYKSYINCQDSETATAMMNVFHNDSDGSVGNDSDLSQSSISLKLQIGMTFAYVIIFIISLVGNALMIYVIHKTPRLRTTTNLLVANMAVADVIITFFAVPSTVMYLYLQHIWLSGVIGDITCKVVQYGLTLSIAASVLTHILIAIDRFICVVFPFKRVTFFKKVRPSYVLTWCASLLLMSPHLVVYDSAKLPNGKSYCTVSRLEYLYFLEIYYVLVFVTLYLIPLLFIATLYAFICRKLWRHKVPGVRSPDLILKREFQNKNTIKMLIILVIAFTLCWLPVHVVHLLEYFRPELHLPHVALLLSFWACHSHSAINPLLVVFLNGLYRKECQEKINKKLASLSIKRSTGTNIVLAPQMRTAISRAPSPQALG</sequence>
<dbReference type="FunFam" id="1.20.1070.10:FF:000291">
    <property type="entry name" value="Predicted protein"/>
    <property type="match status" value="1"/>
</dbReference>
<dbReference type="EMBL" id="RCHS01000990">
    <property type="protein sequence ID" value="RMX55905.1"/>
    <property type="molecule type" value="Genomic_DNA"/>
</dbReference>
<evidence type="ECO:0000256" key="4">
    <source>
        <dbReference type="ARBA" id="ARBA00023040"/>
    </source>
</evidence>
<keyword evidence="3 8" id="KW-1133">Transmembrane helix</keyword>
<comment type="subcellular location">
    <subcellularLocation>
        <location evidence="1">Membrane</location>
        <topology evidence="1">Multi-pass membrane protein</topology>
    </subcellularLocation>
</comment>